<keyword evidence="3 5" id="KW-1133">Transmembrane helix</keyword>
<organism evidence="7 8">
    <name type="scientific">Collibacillus ludicampi</name>
    <dbReference type="NCBI Taxonomy" id="2771369"/>
    <lineage>
        <taxon>Bacteria</taxon>
        <taxon>Bacillati</taxon>
        <taxon>Bacillota</taxon>
        <taxon>Bacilli</taxon>
        <taxon>Bacillales</taxon>
        <taxon>Alicyclobacillaceae</taxon>
        <taxon>Collibacillus</taxon>
    </lineage>
</organism>
<feature type="transmembrane region" description="Helical" evidence="5">
    <location>
        <begin position="90"/>
        <end position="111"/>
    </location>
</feature>
<feature type="transmembrane region" description="Helical" evidence="5">
    <location>
        <begin position="43"/>
        <end position="68"/>
    </location>
</feature>
<gene>
    <name evidence="7" type="ORF">DNHGIG_21610</name>
</gene>
<evidence type="ECO:0000256" key="3">
    <source>
        <dbReference type="ARBA" id="ARBA00022989"/>
    </source>
</evidence>
<comment type="caution">
    <text evidence="7">The sequence shown here is derived from an EMBL/GenBank/DDBJ whole genome shotgun (WGS) entry which is preliminary data.</text>
</comment>
<evidence type="ECO:0000256" key="1">
    <source>
        <dbReference type="ARBA" id="ARBA00004141"/>
    </source>
</evidence>
<feature type="domain" description="Ferric oxidoreductase" evidence="6">
    <location>
        <begin position="13"/>
        <end position="134"/>
    </location>
</feature>
<evidence type="ECO:0000313" key="7">
    <source>
        <dbReference type="EMBL" id="GIM46612.1"/>
    </source>
</evidence>
<reference evidence="7" key="1">
    <citation type="journal article" date="2023" name="Int. J. Syst. Evol. Microbiol.">
        <title>Collibacillus ludicampi gen. nov., sp. nov., a new soil bacterium of the family Alicyclobacillaceae.</title>
        <authorList>
            <person name="Jojima T."/>
            <person name="Ioku Y."/>
            <person name="Fukuta Y."/>
            <person name="Shirasaka N."/>
            <person name="Matsumura Y."/>
            <person name="Mori M."/>
        </authorList>
    </citation>
    <scope>NUCLEOTIDE SEQUENCE</scope>
    <source>
        <strain evidence="7">TP075</strain>
    </source>
</reference>
<dbReference type="Proteomes" id="UP001057291">
    <property type="component" value="Unassembled WGS sequence"/>
</dbReference>
<proteinExistence type="predicted"/>
<dbReference type="AlphaFoldDB" id="A0AAV4LFN3"/>
<comment type="subcellular location">
    <subcellularLocation>
        <location evidence="1">Membrane</location>
        <topology evidence="1">Multi-pass membrane protein</topology>
    </subcellularLocation>
</comment>
<feature type="transmembrane region" description="Helical" evidence="5">
    <location>
        <begin position="123"/>
        <end position="141"/>
    </location>
</feature>
<dbReference type="RefSeq" id="WP_282199686.1">
    <property type="nucleotide sequence ID" value="NZ_BOQE01000001.1"/>
</dbReference>
<keyword evidence="8" id="KW-1185">Reference proteome</keyword>
<dbReference type="Pfam" id="PF01794">
    <property type="entry name" value="Ferric_reduct"/>
    <property type="match status" value="1"/>
</dbReference>
<name>A0AAV4LFN3_9BACL</name>
<accession>A0AAV4LFN3</accession>
<sequence>MDWLNAWNLTRAAGMTSYVLLSLSVMTGLYGQTRKKYGQHPGIYPLLHASLANWAMYMAMFHAAILFFDRYVNFYWKDIFVPFATTYKTIPMAIGIIALYLLIGTIVTTEIRQMIGIKIWRKLHILSPVVYVLATLHGLWIGTDSQSKGAIDMYLISVLSVSLLLFLRLKKVKSANILE</sequence>
<protein>
    <recommendedName>
        <fullName evidence="6">Ferric oxidoreductase domain-containing protein</fullName>
    </recommendedName>
</protein>
<dbReference type="InterPro" id="IPR013130">
    <property type="entry name" value="Fe3_Rdtase_TM_dom"/>
</dbReference>
<evidence type="ECO:0000259" key="6">
    <source>
        <dbReference type="Pfam" id="PF01794"/>
    </source>
</evidence>
<keyword evidence="4 5" id="KW-0472">Membrane</keyword>
<evidence type="ECO:0000256" key="4">
    <source>
        <dbReference type="ARBA" id="ARBA00023136"/>
    </source>
</evidence>
<evidence type="ECO:0000256" key="5">
    <source>
        <dbReference type="SAM" id="Phobius"/>
    </source>
</evidence>
<dbReference type="EMBL" id="BOQE01000001">
    <property type="protein sequence ID" value="GIM46612.1"/>
    <property type="molecule type" value="Genomic_DNA"/>
</dbReference>
<keyword evidence="2 5" id="KW-0812">Transmembrane</keyword>
<evidence type="ECO:0000256" key="2">
    <source>
        <dbReference type="ARBA" id="ARBA00022692"/>
    </source>
</evidence>
<feature type="transmembrane region" description="Helical" evidence="5">
    <location>
        <begin position="12"/>
        <end position="31"/>
    </location>
</feature>
<evidence type="ECO:0000313" key="8">
    <source>
        <dbReference type="Proteomes" id="UP001057291"/>
    </source>
</evidence>
<feature type="transmembrane region" description="Helical" evidence="5">
    <location>
        <begin position="153"/>
        <end position="169"/>
    </location>
</feature>